<dbReference type="SUPFAM" id="SSF48452">
    <property type="entry name" value="TPR-like"/>
    <property type="match status" value="1"/>
</dbReference>
<reference evidence="2 3" key="1">
    <citation type="submission" date="2015-03" db="EMBL/GenBank/DDBJ databases">
        <authorList>
            <person name="Krishnan R."/>
            <person name="Midha S."/>
            <person name="Patil P.B."/>
            <person name="Rameshkumar N."/>
        </authorList>
    </citation>
    <scope>NUCLEOTIDE SEQUENCE [LARGE SCALE GENOMIC DNA]</scope>
    <source>
        <strain evidence="2 3">L1E11</strain>
    </source>
</reference>
<organism evidence="2 3">
    <name type="scientific">Pokkaliibacter plantistimulans</name>
    <dbReference type="NCBI Taxonomy" id="1635171"/>
    <lineage>
        <taxon>Bacteria</taxon>
        <taxon>Pseudomonadati</taxon>
        <taxon>Pseudomonadota</taxon>
        <taxon>Gammaproteobacteria</taxon>
        <taxon>Oceanospirillales</taxon>
        <taxon>Balneatrichaceae</taxon>
        <taxon>Pokkaliibacter</taxon>
    </lineage>
</organism>
<evidence type="ECO:0000313" key="3">
    <source>
        <dbReference type="Proteomes" id="UP000248090"/>
    </source>
</evidence>
<dbReference type="InterPro" id="IPR027417">
    <property type="entry name" value="P-loop_NTPase"/>
</dbReference>
<dbReference type="Gene3D" id="1.25.40.10">
    <property type="entry name" value="Tetratricopeptide repeat domain"/>
    <property type="match status" value="1"/>
</dbReference>
<proteinExistence type="predicted"/>
<sequence>MGLNLMEGNFSNLKGHFEDWEAVKVNDAILSTCSTSWMDIGQVNIEPDENSKLQLRSYIARRDSNSKFWGVKDPRISLLLESWDKACDHEVNYIFIVRHWAACIDSLYRRASNRLLHGQHVLDHSLFWEKPCLAHRMWLNYNKKILDFYSLNKDRCILITQNYMTSNACHLPKILNDKFNLALDISLESPIKRDLLTEKAEKIIQENASSYMIECLENLWNEILSSTNLKSENENIIWSSTLTDEEALTIKKLSQKKICSPMMVPTAFEAVNLAHPKSVESKPEEEMMPWQAIIDLGITAKSKGNFFDAERFFLKAISLGSFPYAYVYVGDIYEEQGKLLEAERYYGIAILKNPQNPAFKIRLANLLRRLGQHQRAALTYKDAFDIEFPSAALVCHAADSVLKSEGPESAISFLNGFTSFSKENSVSSTLARLEALIDTKRAEQTFKNIAREQLSTINISSQIAKVMSSISDSGSEMCFLTYSLKQLRRYFSLIEIDKILQEQEI</sequence>
<evidence type="ECO:0008006" key="4">
    <source>
        <dbReference type="Google" id="ProtNLM"/>
    </source>
</evidence>
<evidence type="ECO:0000256" key="1">
    <source>
        <dbReference type="PROSITE-ProRule" id="PRU00339"/>
    </source>
</evidence>
<dbReference type="Gene3D" id="3.40.50.300">
    <property type="entry name" value="P-loop containing nucleotide triphosphate hydrolases"/>
    <property type="match status" value="1"/>
</dbReference>
<name>A0ABX5LZ61_9GAMM</name>
<protein>
    <recommendedName>
        <fullName evidence="4">Tetratricopeptide repeat protein</fullName>
    </recommendedName>
</protein>
<gene>
    <name evidence="2" type="ORF">WH50_07155</name>
</gene>
<dbReference type="PROSITE" id="PS50005">
    <property type="entry name" value="TPR"/>
    <property type="match status" value="1"/>
</dbReference>
<feature type="repeat" description="TPR" evidence="1">
    <location>
        <begin position="323"/>
        <end position="356"/>
    </location>
</feature>
<dbReference type="Proteomes" id="UP000248090">
    <property type="component" value="Unassembled WGS sequence"/>
</dbReference>
<keyword evidence="3" id="KW-1185">Reference proteome</keyword>
<dbReference type="SUPFAM" id="SSF52540">
    <property type="entry name" value="P-loop containing nucleoside triphosphate hydrolases"/>
    <property type="match status" value="1"/>
</dbReference>
<keyword evidence="1" id="KW-0802">TPR repeat</keyword>
<accession>A0ABX5LZ61</accession>
<dbReference type="InterPro" id="IPR011990">
    <property type="entry name" value="TPR-like_helical_dom_sf"/>
</dbReference>
<dbReference type="InterPro" id="IPR019734">
    <property type="entry name" value="TPR_rpt"/>
</dbReference>
<comment type="caution">
    <text evidence="2">The sequence shown here is derived from an EMBL/GenBank/DDBJ whole genome shotgun (WGS) entry which is preliminary data.</text>
</comment>
<evidence type="ECO:0000313" key="2">
    <source>
        <dbReference type="EMBL" id="PXF31975.1"/>
    </source>
</evidence>
<dbReference type="EMBL" id="LAPT01000028">
    <property type="protein sequence ID" value="PXF31975.1"/>
    <property type="molecule type" value="Genomic_DNA"/>
</dbReference>